<evidence type="ECO:0000313" key="1">
    <source>
        <dbReference type="EMBL" id="TFD86286.1"/>
    </source>
</evidence>
<comment type="caution">
    <text evidence="1">The sequence shown here is derived from an EMBL/GenBank/DDBJ whole genome shotgun (WGS) entry which is preliminary data.</text>
</comment>
<sequence>MTVGTGSAVSGCAGPEQPPNVIARHVATIAVPTNVSHEIIVTTYLLRRFDADVGVKVHAVAVLWAWWRQPLACSWVGNLGKIMRGLKILAIVAMSTVLAGCASGPAAVETTAPLVEASAVPVSEPTSRLGLACDDLLTSILVENLLDTTTVTTDLMVKPQSATPLAYAVSQLGGVSCLASGDVADQSFVSVVVLPEATTQWATYAAKNADVGSGAVSAYGDASQVACFNFGEFFTCSANILAGENWIDVYARGLNADPGVSNEAIAEQVAPLITDIVNTVTGAAAPGPRWVAPGSTGMLPTDCSVYSTEGEFQVAFSTAEKVLISGDSDGEGWGIDDAGWAIAGGDRCVWSPEGTGQTWPLYISALPGGEWAFDHSADLMSANDATQVVAQTPAGVDRATFGCHIYSGFCTLDTVIEGNWVQFSAEQDLVGTEDDVRALLIETAERAVARFPA</sequence>
<evidence type="ECO:0000313" key="2">
    <source>
        <dbReference type="Proteomes" id="UP000297626"/>
    </source>
</evidence>
<dbReference type="AlphaFoldDB" id="A0A4R9BLC3"/>
<accession>A0A4R9BLC3</accession>
<proteinExistence type="predicted"/>
<evidence type="ECO:0008006" key="3">
    <source>
        <dbReference type="Google" id="ProtNLM"/>
    </source>
</evidence>
<name>A0A4R9BLC3_9MICO</name>
<protein>
    <recommendedName>
        <fullName evidence="3">DUF3558 domain-containing protein</fullName>
    </recommendedName>
</protein>
<organism evidence="1 2">
    <name type="scientific">Cryobacterium serini</name>
    <dbReference type="NCBI Taxonomy" id="1259201"/>
    <lineage>
        <taxon>Bacteria</taxon>
        <taxon>Bacillati</taxon>
        <taxon>Actinomycetota</taxon>
        <taxon>Actinomycetes</taxon>
        <taxon>Micrococcales</taxon>
        <taxon>Microbacteriaceae</taxon>
        <taxon>Cryobacterium</taxon>
    </lineage>
</organism>
<keyword evidence="2" id="KW-1185">Reference proteome</keyword>
<reference evidence="1 2" key="1">
    <citation type="submission" date="2019-03" db="EMBL/GenBank/DDBJ databases">
        <title>Genomics of glacier-inhabiting Cryobacterium strains.</title>
        <authorList>
            <person name="Liu Q."/>
            <person name="Xin Y.-H."/>
        </authorList>
    </citation>
    <scope>NUCLEOTIDE SEQUENCE [LARGE SCALE GENOMIC DNA]</scope>
    <source>
        <strain evidence="1 2">Sr54</strain>
    </source>
</reference>
<dbReference type="EMBL" id="SOHN01000016">
    <property type="protein sequence ID" value="TFD86286.1"/>
    <property type="molecule type" value="Genomic_DNA"/>
</dbReference>
<dbReference type="RefSeq" id="WP_134530398.1">
    <property type="nucleotide sequence ID" value="NZ_SOHN01000016.1"/>
</dbReference>
<dbReference type="Proteomes" id="UP000297626">
    <property type="component" value="Unassembled WGS sequence"/>
</dbReference>
<gene>
    <name evidence="1" type="ORF">E3T51_14310</name>
</gene>